<dbReference type="EMBL" id="BDUF01000004">
    <property type="protein sequence ID" value="GAX88539.1"/>
    <property type="molecule type" value="Genomic_DNA"/>
</dbReference>
<sequence>MVSGYMLYALWLVLAAIGLNVLLGVFQSLRAQSFSVGKFTNFLKSGILFSVLPLLIVAHMMPLDPTGWILKIAYYAGAIGVFLNYMMDVFAKIKK</sequence>
<keyword evidence="1" id="KW-0812">Transmembrane</keyword>
<organism evidence="2 3">
    <name type="scientific">Effusibacillus lacus</name>
    <dbReference type="NCBI Taxonomy" id="1348429"/>
    <lineage>
        <taxon>Bacteria</taxon>
        <taxon>Bacillati</taxon>
        <taxon>Bacillota</taxon>
        <taxon>Bacilli</taxon>
        <taxon>Bacillales</taxon>
        <taxon>Alicyclobacillaceae</taxon>
        <taxon>Effusibacillus</taxon>
    </lineage>
</organism>
<keyword evidence="1" id="KW-0472">Membrane</keyword>
<reference evidence="3" key="1">
    <citation type="submission" date="2017-07" db="EMBL/GenBank/DDBJ databases">
        <title>Draft genome sequence of Effusibacillus lacus strain skLN1.</title>
        <authorList>
            <person name="Watanabe M."/>
            <person name="Kojima H."/>
            <person name="Fukui M."/>
        </authorList>
    </citation>
    <scope>NUCLEOTIDE SEQUENCE [LARGE SCALE GENOMIC DNA]</scope>
    <source>
        <strain evidence="3">skLN1</strain>
    </source>
</reference>
<proteinExistence type="predicted"/>
<feature type="transmembrane region" description="Helical" evidence="1">
    <location>
        <begin position="41"/>
        <end position="60"/>
    </location>
</feature>
<evidence type="ECO:0000256" key="1">
    <source>
        <dbReference type="SAM" id="Phobius"/>
    </source>
</evidence>
<keyword evidence="1" id="KW-1133">Transmembrane helix</keyword>
<evidence type="ECO:0000313" key="3">
    <source>
        <dbReference type="Proteomes" id="UP000217785"/>
    </source>
</evidence>
<protein>
    <submittedName>
        <fullName evidence="2">Uncharacterized protein</fullName>
    </submittedName>
</protein>
<dbReference type="AlphaFoldDB" id="A0A292YI72"/>
<dbReference type="OrthoDB" id="2875589at2"/>
<dbReference type="RefSeq" id="WP_096180237.1">
    <property type="nucleotide sequence ID" value="NZ_BDUF01000004.1"/>
</dbReference>
<gene>
    <name evidence="2" type="ORF">EFBL_0151</name>
</gene>
<dbReference type="Proteomes" id="UP000217785">
    <property type="component" value="Unassembled WGS sequence"/>
</dbReference>
<feature type="transmembrane region" description="Helical" evidence="1">
    <location>
        <begin position="72"/>
        <end position="91"/>
    </location>
</feature>
<keyword evidence="3" id="KW-1185">Reference proteome</keyword>
<comment type="caution">
    <text evidence="2">The sequence shown here is derived from an EMBL/GenBank/DDBJ whole genome shotgun (WGS) entry which is preliminary data.</text>
</comment>
<name>A0A292YI72_9BACL</name>
<evidence type="ECO:0000313" key="2">
    <source>
        <dbReference type="EMBL" id="GAX88539.1"/>
    </source>
</evidence>
<feature type="transmembrane region" description="Helical" evidence="1">
    <location>
        <begin position="6"/>
        <end position="29"/>
    </location>
</feature>
<accession>A0A292YI72</accession>